<name>C0CPS9_BLAHS</name>
<protein>
    <submittedName>
        <fullName evidence="1">Uncharacterized protein</fullName>
    </submittedName>
</protein>
<dbReference type="EMBL" id="ACBZ01000158">
    <property type="protein sequence ID" value="EEG48249.1"/>
    <property type="molecule type" value="Genomic_DNA"/>
</dbReference>
<keyword evidence="2" id="KW-1185">Reference proteome</keyword>
<sequence>MLDFFRLFQRITEALVSQKTLILQAFQSILEFCRRRKSARLVFMKYMETLEY</sequence>
<organism evidence="1 2">
    <name type="scientific">Blautia hydrogenotrophica (strain DSM 10507 / JCM 14656 / S5a33)</name>
    <name type="common">Ruminococcus hydrogenotrophicus</name>
    <dbReference type="NCBI Taxonomy" id="476272"/>
    <lineage>
        <taxon>Bacteria</taxon>
        <taxon>Bacillati</taxon>
        <taxon>Bacillota</taxon>
        <taxon>Clostridia</taxon>
        <taxon>Lachnospirales</taxon>
        <taxon>Lachnospiraceae</taxon>
        <taxon>Blautia</taxon>
    </lineage>
</organism>
<accession>C0CPS9</accession>
<gene>
    <name evidence="1" type="ORF">RUMHYD_02880</name>
</gene>
<dbReference type="Proteomes" id="UP000003100">
    <property type="component" value="Unassembled WGS sequence"/>
</dbReference>
<reference evidence="1 2" key="1">
    <citation type="submission" date="2009-01" db="EMBL/GenBank/DDBJ databases">
        <authorList>
            <person name="Fulton L."/>
            <person name="Clifton S."/>
            <person name="Fulton B."/>
            <person name="Xu J."/>
            <person name="Minx P."/>
            <person name="Pepin K.H."/>
            <person name="Johnson M."/>
            <person name="Bhonagiri V."/>
            <person name="Nash W.E."/>
            <person name="Mardis E.R."/>
            <person name="Wilson R.K."/>
        </authorList>
    </citation>
    <scope>NUCLEOTIDE SEQUENCE [LARGE SCALE GENOMIC DNA]</scope>
    <source>
        <strain evidence="2">DSM 10507 / JCM 14656 / S5a33</strain>
    </source>
</reference>
<dbReference type="PATRIC" id="fig|476272.21.peg.1013"/>
<evidence type="ECO:0000313" key="1">
    <source>
        <dbReference type="EMBL" id="EEG48249.1"/>
    </source>
</evidence>
<proteinExistence type="predicted"/>
<dbReference type="AlphaFoldDB" id="C0CPS9"/>
<reference evidence="1 2" key="2">
    <citation type="submission" date="2009-02" db="EMBL/GenBank/DDBJ databases">
        <title>Draft genome sequence of Blautia hydrogenotrophica DSM 10507 (Ruminococcus hydrogenotrophicus DSM 10507).</title>
        <authorList>
            <person name="Sudarsanam P."/>
            <person name="Ley R."/>
            <person name="Guruge J."/>
            <person name="Turnbaugh P.J."/>
            <person name="Mahowald M."/>
            <person name="Liep D."/>
            <person name="Gordon J."/>
        </authorList>
    </citation>
    <scope>NUCLEOTIDE SEQUENCE [LARGE SCALE GENOMIC DNA]</scope>
    <source>
        <strain evidence="2">DSM 10507 / JCM 14656 / S5a33</strain>
    </source>
</reference>
<comment type="caution">
    <text evidence="1">The sequence shown here is derived from an EMBL/GenBank/DDBJ whole genome shotgun (WGS) entry which is preliminary data.</text>
</comment>
<dbReference type="HOGENOM" id="CLU_3077298_0_0_9"/>
<evidence type="ECO:0000313" key="2">
    <source>
        <dbReference type="Proteomes" id="UP000003100"/>
    </source>
</evidence>